<keyword evidence="1" id="KW-0812">Transmembrane</keyword>
<keyword evidence="1" id="KW-0472">Membrane</keyword>
<name>A0A6J5MZ65_9CAUD</name>
<evidence type="ECO:0000313" key="2">
    <source>
        <dbReference type="EMBL" id="CAB4150280.1"/>
    </source>
</evidence>
<organism evidence="2">
    <name type="scientific">uncultured Caudovirales phage</name>
    <dbReference type="NCBI Taxonomy" id="2100421"/>
    <lineage>
        <taxon>Viruses</taxon>
        <taxon>Duplodnaviria</taxon>
        <taxon>Heunggongvirae</taxon>
        <taxon>Uroviricota</taxon>
        <taxon>Caudoviricetes</taxon>
        <taxon>Peduoviridae</taxon>
        <taxon>Maltschvirus</taxon>
        <taxon>Maltschvirus maltsch</taxon>
    </lineage>
</organism>
<protein>
    <submittedName>
        <fullName evidence="2">Uncharacterized protein</fullName>
    </submittedName>
</protein>
<dbReference type="EMBL" id="LR796543">
    <property type="protein sequence ID" value="CAB4150280.1"/>
    <property type="molecule type" value="Genomic_DNA"/>
</dbReference>
<keyword evidence="1" id="KW-1133">Transmembrane helix</keyword>
<evidence type="ECO:0000256" key="1">
    <source>
        <dbReference type="SAM" id="Phobius"/>
    </source>
</evidence>
<reference evidence="2" key="1">
    <citation type="submission" date="2020-04" db="EMBL/GenBank/DDBJ databases">
        <authorList>
            <person name="Chiriac C."/>
            <person name="Salcher M."/>
            <person name="Ghai R."/>
            <person name="Kavagutti S V."/>
        </authorList>
    </citation>
    <scope>NUCLEOTIDE SEQUENCE</scope>
</reference>
<proteinExistence type="predicted"/>
<feature type="transmembrane region" description="Helical" evidence="1">
    <location>
        <begin position="20"/>
        <end position="42"/>
    </location>
</feature>
<sequence>MNYFEQQKQKQIKKENQEKIGLIALVLTAIFFAITFLNFASINYDSSIFNLPLFATTLILCFASGFISLYFLNK</sequence>
<gene>
    <name evidence="2" type="ORF">UFOVP571_19</name>
</gene>
<feature type="transmembrane region" description="Helical" evidence="1">
    <location>
        <begin position="48"/>
        <end position="72"/>
    </location>
</feature>
<accession>A0A6J5MZ65</accession>